<name>A0ABT4JUB9_9GAMM</name>
<evidence type="ECO:0000313" key="1">
    <source>
        <dbReference type="EMBL" id="MCZ2722001.1"/>
    </source>
</evidence>
<dbReference type="RefSeq" id="WP_269125258.1">
    <property type="nucleotide sequence ID" value="NZ_JAPUBN010000015.1"/>
</dbReference>
<organism evidence="1 2">
    <name type="scientific">Marinomonas phaeophyticola</name>
    <dbReference type="NCBI Taxonomy" id="3004091"/>
    <lineage>
        <taxon>Bacteria</taxon>
        <taxon>Pseudomonadati</taxon>
        <taxon>Pseudomonadota</taxon>
        <taxon>Gammaproteobacteria</taxon>
        <taxon>Oceanospirillales</taxon>
        <taxon>Oceanospirillaceae</taxon>
        <taxon>Marinomonas</taxon>
    </lineage>
</organism>
<sequence length="95" mass="11020">MKPFKVTDLPQTIKYQMTQISSDDARVSGTPDKTPFNRQEASEVHYLITRFASLKRLKLKKSLVKVAEVIHNALPEEAHTQVDALKWLQTNWHKF</sequence>
<comment type="caution">
    <text evidence="1">The sequence shown here is derived from an EMBL/GenBank/DDBJ whole genome shotgun (WGS) entry which is preliminary data.</text>
</comment>
<gene>
    <name evidence="1" type="ORF">O1D97_10135</name>
</gene>
<proteinExistence type="predicted"/>
<protein>
    <submittedName>
        <fullName evidence="1">Uncharacterized protein</fullName>
    </submittedName>
</protein>
<accession>A0ABT4JUB9</accession>
<evidence type="ECO:0000313" key="2">
    <source>
        <dbReference type="Proteomes" id="UP001149719"/>
    </source>
</evidence>
<reference evidence="1" key="1">
    <citation type="submission" date="2022-12" db="EMBL/GenBank/DDBJ databases">
        <title>Marinomonas 15G1-11 sp. nov, isolated from marine algae.</title>
        <authorList>
            <person name="Butt M."/>
            <person name="Choi D.G."/>
            <person name="Kim J.M."/>
            <person name="Lee J.K."/>
            <person name="Baek J.H."/>
            <person name="Jeon C.O."/>
        </authorList>
    </citation>
    <scope>NUCLEOTIDE SEQUENCE</scope>
    <source>
        <strain evidence="1">15G1-11</strain>
    </source>
</reference>
<dbReference type="EMBL" id="JAPUBN010000015">
    <property type="protein sequence ID" value="MCZ2722001.1"/>
    <property type="molecule type" value="Genomic_DNA"/>
</dbReference>
<keyword evidence="2" id="KW-1185">Reference proteome</keyword>
<dbReference type="Proteomes" id="UP001149719">
    <property type="component" value="Unassembled WGS sequence"/>
</dbReference>